<dbReference type="STRING" id="62324.A0A182RXU6"/>
<dbReference type="PANTHER" id="PTHR42687">
    <property type="entry name" value="L-THREONINE 3-DEHYDROGENASE"/>
    <property type="match status" value="1"/>
</dbReference>
<reference evidence="8" key="1">
    <citation type="submission" date="2020-05" db="UniProtKB">
        <authorList>
            <consortium name="EnsemblMetazoa"/>
        </authorList>
    </citation>
    <scope>IDENTIFICATION</scope>
    <source>
        <strain evidence="8">FUMOZ</strain>
    </source>
</reference>
<proteinExistence type="inferred from homology"/>
<comment type="catalytic activity">
    <reaction evidence="2">
        <text>L-threonine + NAD(+) = (2S)-2-amino-3-oxobutanoate + NADH + H(+)</text>
        <dbReference type="Rhea" id="RHEA:13161"/>
        <dbReference type="ChEBI" id="CHEBI:15378"/>
        <dbReference type="ChEBI" id="CHEBI:57540"/>
        <dbReference type="ChEBI" id="CHEBI:57926"/>
        <dbReference type="ChEBI" id="CHEBI:57945"/>
        <dbReference type="ChEBI" id="CHEBI:78948"/>
        <dbReference type="EC" id="1.1.1.103"/>
    </reaction>
</comment>
<dbReference type="EC" id="1.1.1.103" evidence="5"/>
<evidence type="ECO:0000256" key="3">
    <source>
        <dbReference type="ARBA" id="ARBA00059023"/>
    </source>
</evidence>
<organism evidence="8">
    <name type="scientific">Anopheles funestus</name>
    <name type="common">African malaria mosquito</name>
    <dbReference type="NCBI Taxonomy" id="62324"/>
    <lineage>
        <taxon>Eukaryota</taxon>
        <taxon>Metazoa</taxon>
        <taxon>Ecdysozoa</taxon>
        <taxon>Arthropoda</taxon>
        <taxon>Hexapoda</taxon>
        <taxon>Insecta</taxon>
        <taxon>Pterygota</taxon>
        <taxon>Neoptera</taxon>
        <taxon>Endopterygota</taxon>
        <taxon>Diptera</taxon>
        <taxon>Nematocera</taxon>
        <taxon>Culicoidea</taxon>
        <taxon>Culicidae</taxon>
        <taxon>Anophelinae</taxon>
        <taxon>Anopheles</taxon>
    </lineage>
</organism>
<name>A0A182RXU6_ANOFN</name>
<dbReference type="Pfam" id="PF01370">
    <property type="entry name" value="Epimerase"/>
    <property type="match status" value="1"/>
</dbReference>
<evidence type="ECO:0000256" key="5">
    <source>
        <dbReference type="ARBA" id="ARBA00066604"/>
    </source>
</evidence>
<dbReference type="InterPro" id="IPR051225">
    <property type="entry name" value="NAD(P)_epim/dehydratase"/>
</dbReference>
<evidence type="ECO:0000256" key="2">
    <source>
        <dbReference type="ARBA" id="ARBA00050613"/>
    </source>
</evidence>
<dbReference type="EnsemblMetazoa" id="AFUN011118-RA">
    <property type="protein sequence ID" value="AFUN011118-PA"/>
    <property type="gene ID" value="AFUN011118"/>
</dbReference>
<dbReference type="FunFam" id="3.40.50.720:FF:000077">
    <property type="entry name" value="L-threonine 3-dehydrogenase, mitochondrial"/>
    <property type="match status" value="1"/>
</dbReference>
<accession>A0A182RXU6</accession>
<dbReference type="AlphaFoldDB" id="A0A182RXU6"/>
<comment type="pathway">
    <text evidence="4">Amino-acid degradation; L-threonine degradation via oxydo-reductase pathway; glycine from L-threonine: step 1/2.</text>
</comment>
<dbReference type="Gene3D" id="3.40.50.720">
    <property type="entry name" value="NAD(P)-binding Rossmann-like Domain"/>
    <property type="match status" value="1"/>
</dbReference>
<feature type="domain" description="NAD-dependent epimerase/dehydratase" evidence="7">
    <location>
        <begin position="59"/>
        <end position="293"/>
    </location>
</feature>
<comment type="function">
    <text evidence="3">Catalyzes the NAD(+)-dependent oxidation of L-threonine to 2-amino-3-ketobutyrate, mediating L-threonine catabolism.</text>
</comment>
<dbReference type="SUPFAM" id="SSF51735">
    <property type="entry name" value="NAD(P)-binding Rossmann-fold domains"/>
    <property type="match status" value="1"/>
</dbReference>
<evidence type="ECO:0000256" key="4">
    <source>
        <dbReference type="ARBA" id="ARBA00060557"/>
    </source>
</evidence>
<dbReference type="GO" id="GO:0006567">
    <property type="term" value="P:L-threonine catabolic process"/>
    <property type="evidence" value="ECO:0007669"/>
    <property type="project" value="TreeGrafter"/>
</dbReference>
<dbReference type="InterPro" id="IPR001509">
    <property type="entry name" value="Epimerase_deHydtase"/>
</dbReference>
<evidence type="ECO:0000259" key="7">
    <source>
        <dbReference type="Pfam" id="PF01370"/>
    </source>
</evidence>
<dbReference type="VEuPathDB" id="VectorBase:AFUN2_011364"/>
<dbReference type="PANTHER" id="PTHR42687:SF1">
    <property type="entry name" value="L-THREONINE 3-DEHYDROGENASE, MITOCHONDRIAL"/>
    <property type="match status" value="1"/>
</dbReference>
<evidence type="ECO:0000256" key="1">
    <source>
        <dbReference type="ARBA" id="ARBA00007637"/>
    </source>
</evidence>
<evidence type="ECO:0000256" key="6">
    <source>
        <dbReference type="ARBA" id="ARBA00069940"/>
    </source>
</evidence>
<dbReference type="VEuPathDB" id="VectorBase:AFUN011118"/>
<protein>
    <recommendedName>
        <fullName evidence="6">L-threonine 3-dehydrogenase, mitochondrial</fullName>
        <ecNumber evidence="5">1.1.1.103</ecNumber>
    </recommendedName>
</protein>
<comment type="similarity">
    <text evidence="1">Belongs to the NAD(P)-dependent epimerase/dehydratase family.</text>
</comment>
<evidence type="ECO:0000313" key="8">
    <source>
        <dbReference type="EnsemblMetazoa" id="AFUN011118-PA"/>
    </source>
</evidence>
<dbReference type="GO" id="GO:0008743">
    <property type="term" value="F:L-threonine 3-dehydrogenase activity"/>
    <property type="evidence" value="ECO:0007669"/>
    <property type="project" value="UniProtKB-EC"/>
</dbReference>
<dbReference type="CDD" id="cd05272">
    <property type="entry name" value="TDH_SDR_e"/>
    <property type="match status" value="1"/>
</dbReference>
<sequence length="372" mass="42023">MLLRKATTAFGGCLRQQLHRSSSADGVLAPLATVQQPLHATPQRRWLSNGGGRKTHPKILITGGLGQLGVECAKLLRSQYGEESVILSDIIKPSSEIVNSGPYIFADILDFKGLQKIVVDQRVDWIIHFSALLSAIGEQNVPLAVRVNIEGMHNVLELAKQYKLRIFVPSTIGAFGPDSPRNPTPNVTIQRPRTIYGVSKVHAELMGEYYHHKFGLDFRCLRFPGVISSDPPGGGTTDYAVAIFFEGLKTGKYQCYLKPDTRLPMMYIEDCLRSLLEFMTAPEEKLQRRVYNVTAMSFTPEELVEKLSKYIPELHVSYRPDSRQLIADSWPQIFDDSEARRDWGWQHNYDLDKLVDLMVRDVTENYIKKASQ</sequence>
<dbReference type="InterPro" id="IPR036291">
    <property type="entry name" value="NAD(P)-bd_dom_sf"/>
</dbReference>